<dbReference type="Proteomes" id="UP000266067">
    <property type="component" value="Unassembled WGS sequence"/>
</dbReference>
<comment type="caution">
    <text evidence="2">The sequence shown here is derived from an EMBL/GenBank/DDBJ whole genome shotgun (WGS) entry which is preliminary data.</text>
</comment>
<dbReference type="OrthoDB" id="680366at2"/>
<sequence length="129" mass="15837">MENTLIYDLDLHFEHKQWERELEFWKDELKTFKNRLSELIGRYEDQKVLAKLEHYQNEFILHEGVINDLKETIEEHESNMAEHSKVGEEALDVSLVEKHVKFRKKMEAQRQIYAELKKDFFEFLTEYWT</sequence>
<gene>
    <name evidence="2" type="ORF">D2V08_09440</name>
</gene>
<keyword evidence="3" id="KW-1185">Reference proteome</keyword>
<evidence type="ECO:0000256" key="1">
    <source>
        <dbReference type="SAM" id="Coils"/>
    </source>
</evidence>
<name>A0A3A1N954_9FLAO</name>
<feature type="coiled-coil region" evidence="1">
    <location>
        <begin position="15"/>
        <end position="42"/>
    </location>
</feature>
<organism evidence="2 3">
    <name type="scientific">Flagellimonas lutimaris</name>
    <dbReference type="NCBI Taxonomy" id="475082"/>
    <lineage>
        <taxon>Bacteria</taxon>
        <taxon>Pseudomonadati</taxon>
        <taxon>Bacteroidota</taxon>
        <taxon>Flavobacteriia</taxon>
        <taxon>Flavobacteriales</taxon>
        <taxon>Flavobacteriaceae</taxon>
        <taxon>Flagellimonas</taxon>
    </lineage>
</organism>
<evidence type="ECO:0000313" key="2">
    <source>
        <dbReference type="EMBL" id="RIV34244.1"/>
    </source>
</evidence>
<proteinExistence type="predicted"/>
<dbReference type="AlphaFoldDB" id="A0A3A1N954"/>
<evidence type="ECO:0000313" key="3">
    <source>
        <dbReference type="Proteomes" id="UP000266067"/>
    </source>
</evidence>
<accession>A0A3A1N954</accession>
<reference evidence="2 3" key="1">
    <citation type="submission" date="2018-08" db="EMBL/GenBank/DDBJ databases">
        <title>Proposal of Muricauda 72 sp.nov. and Muricauda NH166 sp.nov., isolated from seawater.</title>
        <authorList>
            <person name="Cheng H."/>
            <person name="Wu Y.-H."/>
            <person name="Guo L.-L."/>
            <person name="Xu X.-W."/>
        </authorList>
    </citation>
    <scope>NUCLEOTIDE SEQUENCE [LARGE SCALE GENOMIC DNA]</scope>
    <source>
        <strain evidence="2 3">KCTC 22173</strain>
    </source>
</reference>
<dbReference type="RefSeq" id="WP_119607843.1">
    <property type="nucleotide sequence ID" value="NZ_QXFH01000071.1"/>
</dbReference>
<protein>
    <submittedName>
        <fullName evidence="2">Uncharacterized protein</fullName>
    </submittedName>
</protein>
<keyword evidence="1" id="KW-0175">Coiled coil</keyword>
<dbReference type="EMBL" id="QXFH01000071">
    <property type="protein sequence ID" value="RIV34244.1"/>
    <property type="molecule type" value="Genomic_DNA"/>
</dbReference>